<name>A0AAV1BU32_OLDCO</name>
<gene>
    <name evidence="1" type="ORF">OLC1_LOCUS24812</name>
</gene>
<dbReference type="AlphaFoldDB" id="A0AAV1BU32"/>
<evidence type="ECO:0000313" key="2">
    <source>
        <dbReference type="Proteomes" id="UP001161247"/>
    </source>
</evidence>
<organism evidence="1 2">
    <name type="scientific">Oldenlandia corymbosa var. corymbosa</name>
    <dbReference type="NCBI Taxonomy" id="529605"/>
    <lineage>
        <taxon>Eukaryota</taxon>
        <taxon>Viridiplantae</taxon>
        <taxon>Streptophyta</taxon>
        <taxon>Embryophyta</taxon>
        <taxon>Tracheophyta</taxon>
        <taxon>Spermatophyta</taxon>
        <taxon>Magnoliopsida</taxon>
        <taxon>eudicotyledons</taxon>
        <taxon>Gunneridae</taxon>
        <taxon>Pentapetalae</taxon>
        <taxon>asterids</taxon>
        <taxon>lamiids</taxon>
        <taxon>Gentianales</taxon>
        <taxon>Rubiaceae</taxon>
        <taxon>Rubioideae</taxon>
        <taxon>Spermacoceae</taxon>
        <taxon>Hedyotis-Oldenlandia complex</taxon>
        <taxon>Oldenlandia</taxon>
    </lineage>
</organism>
<dbReference type="Proteomes" id="UP001161247">
    <property type="component" value="Unassembled WGS sequence"/>
</dbReference>
<proteinExistence type="predicted"/>
<sequence>MTQLTVNLAPMNVNMMQSIVKANEDMMHRVMEMIERRSVVGEARFAGDELNQEMPEDSASCKGKNKLSCYSF</sequence>
<comment type="caution">
    <text evidence="1">The sequence shown here is derived from an EMBL/GenBank/DDBJ whole genome shotgun (WGS) entry which is preliminary data.</text>
</comment>
<reference evidence="1" key="1">
    <citation type="submission" date="2023-03" db="EMBL/GenBank/DDBJ databases">
        <authorList>
            <person name="Julca I."/>
        </authorList>
    </citation>
    <scope>NUCLEOTIDE SEQUENCE</scope>
</reference>
<accession>A0AAV1BU32</accession>
<evidence type="ECO:0000313" key="1">
    <source>
        <dbReference type="EMBL" id="CAI9086821.1"/>
    </source>
</evidence>
<keyword evidence="2" id="KW-1185">Reference proteome</keyword>
<protein>
    <submittedName>
        <fullName evidence="1">OLC1v1020737C1</fullName>
    </submittedName>
</protein>
<dbReference type="EMBL" id="CATKSE010000001">
    <property type="protein sequence ID" value="CAI9086821.1"/>
    <property type="molecule type" value="Genomic_DNA"/>
</dbReference>